<proteinExistence type="predicted"/>
<organism evidence="1 2">
    <name type="scientific">Solanum bulbocastanum</name>
    <name type="common">Wild potato</name>
    <dbReference type="NCBI Taxonomy" id="147425"/>
    <lineage>
        <taxon>Eukaryota</taxon>
        <taxon>Viridiplantae</taxon>
        <taxon>Streptophyta</taxon>
        <taxon>Embryophyta</taxon>
        <taxon>Tracheophyta</taxon>
        <taxon>Spermatophyta</taxon>
        <taxon>Magnoliopsida</taxon>
        <taxon>eudicotyledons</taxon>
        <taxon>Gunneridae</taxon>
        <taxon>Pentapetalae</taxon>
        <taxon>asterids</taxon>
        <taxon>lamiids</taxon>
        <taxon>Solanales</taxon>
        <taxon>Solanaceae</taxon>
        <taxon>Solanoideae</taxon>
        <taxon>Solaneae</taxon>
        <taxon>Solanum</taxon>
    </lineage>
</organism>
<dbReference type="EMBL" id="JBANQN010000008">
    <property type="protein sequence ID" value="KAK6782787.1"/>
    <property type="molecule type" value="Genomic_DNA"/>
</dbReference>
<dbReference type="Proteomes" id="UP001371456">
    <property type="component" value="Unassembled WGS sequence"/>
</dbReference>
<evidence type="ECO:0000313" key="2">
    <source>
        <dbReference type="Proteomes" id="UP001371456"/>
    </source>
</evidence>
<dbReference type="AlphaFoldDB" id="A0AAN8Y822"/>
<sequence>MNSQTTLAIVISSSLIVSTWIKLKIFPITRVGSGGSNMDGLKELEFAQAAVVAHLASIRKIDDFIHWTIVLNVHKFGSPVIAIDESVISKSSSKWIQTIQALMVPFFLFEFDVDRERRSNFSLEKPKFYHNQNMNYCQEN</sequence>
<reference evidence="1 2" key="1">
    <citation type="submission" date="2024-02" db="EMBL/GenBank/DDBJ databases">
        <title>de novo genome assembly of Solanum bulbocastanum strain 11H21.</title>
        <authorList>
            <person name="Hosaka A.J."/>
        </authorList>
    </citation>
    <scope>NUCLEOTIDE SEQUENCE [LARGE SCALE GENOMIC DNA]</scope>
    <source>
        <tissue evidence="1">Young leaves</tissue>
    </source>
</reference>
<keyword evidence="2" id="KW-1185">Reference proteome</keyword>
<accession>A0AAN8Y822</accession>
<protein>
    <submittedName>
        <fullName evidence="1">Uncharacterized protein</fullName>
    </submittedName>
</protein>
<comment type="caution">
    <text evidence="1">The sequence shown here is derived from an EMBL/GenBank/DDBJ whole genome shotgun (WGS) entry which is preliminary data.</text>
</comment>
<evidence type="ECO:0000313" key="1">
    <source>
        <dbReference type="EMBL" id="KAK6782787.1"/>
    </source>
</evidence>
<gene>
    <name evidence="1" type="ORF">RDI58_020583</name>
</gene>
<name>A0AAN8Y822_SOLBU</name>